<dbReference type="GO" id="GO:0005506">
    <property type="term" value="F:iron ion binding"/>
    <property type="evidence" value="ECO:0007669"/>
    <property type="project" value="InterPro"/>
</dbReference>
<dbReference type="EMBL" id="HBIM01025346">
    <property type="protein sequence ID" value="CAE0422267.1"/>
    <property type="molecule type" value="Transcribed_RNA"/>
</dbReference>
<feature type="region of interest" description="Disordered" evidence="6">
    <location>
        <begin position="154"/>
        <end position="178"/>
    </location>
</feature>
<evidence type="ECO:0000256" key="2">
    <source>
        <dbReference type="ARBA" id="ARBA00022723"/>
    </source>
</evidence>
<evidence type="ECO:0000256" key="6">
    <source>
        <dbReference type="SAM" id="MobiDB-lite"/>
    </source>
</evidence>
<keyword evidence="2" id="KW-0479">Metal-binding</keyword>
<evidence type="ECO:0000256" key="4">
    <source>
        <dbReference type="ARBA" id="ARBA00023002"/>
    </source>
</evidence>
<sequence>MVEAAFCLMSIDKSPTLFPMNRTILFLFLLVCDCRCILGYLLADRFAGPCRTSRARPDVLIKVLSRTTNPLRARQYKSLRSMNICNQLVWEEIRIDQGSSPSAVSLPEESADATGKTEADRIQKGESVILLHNVVNDDECKHLMECCVQVASESDRSELEHHPQRNSGDEKNNQRPKLVRLPSRAAARRAASNKITCAEPLPEYIDYRLQQILQRVCEFIDKQLPSLPSELFDTPTLTELMSKSGSSAKESDDALQFSAREPAINVYSSPGGEFLPHKDDEALTVLVPLSSPKTDFEGGGTAFWSPQSSVGSQSPASVVVKPMAGSTLLFGGIVTHAGIAITKGIRVVLVCSFSPKRTDRTTGSSITEDEEEDGLLNDLLQSAAVDWHNKWTSSELRDSCPDLGDASD</sequence>
<dbReference type="GO" id="GO:0031418">
    <property type="term" value="F:L-ascorbic acid binding"/>
    <property type="evidence" value="ECO:0007669"/>
    <property type="project" value="InterPro"/>
</dbReference>
<dbReference type="GO" id="GO:0051213">
    <property type="term" value="F:dioxygenase activity"/>
    <property type="evidence" value="ECO:0007669"/>
    <property type="project" value="UniProtKB-KW"/>
</dbReference>
<dbReference type="SMART" id="SM00702">
    <property type="entry name" value="P4Hc"/>
    <property type="match status" value="1"/>
</dbReference>
<keyword evidence="3" id="KW-0223">Dioxygenase</keyword>
<proteinExistence type="predicted"/>
<accession>A0A7S3LGU2</accession>
<evidence type="ECO:0000256" key="5">
    <source>
        <dbReference type="ARBA" id="ARBA00023004"/>
    </source>
</evidence>
<dbReference type="InterPro" id="IPR005123">
    <property type="entry name" value="Oxoglu/Fe-dep_dioxygenase_dom"/>
</dbReference>
<feature type="domain" description="Fe2OG dioxygenase" evidence="7">
    <location>
        <begin position="255"/>
        <end position="355"/>
    </location>
</feature>
<name>A0A7S3LGU2_9STRA</name>
<gene>
    <name evidence="8" type="ORF">ACOF00016_LOCUS18845</name>
</gene>
<protein>
    <recommendedName>
        <fullName evidence="7">Fe2OG dioxygenase domain-containing protein</fullName>
    </recommendedName>
</protein>
<dbReference type="AlphaFoldDB" id="A0A7S3LGU2"/>
<dbReference type="PROSITE" id="PS51471">
    <property type="entry name" value="FE2OG_OXY"/>
    <property type="match status" value="1"/>
</dbReference>
<reference evidence="8" key="1">
    <citation type="submission" date="2021-01" db="EMBL/GenBank/DDBJ databases">
        <authorList>
            <person name="Corre E."/>
            <person name="Pelletier E."/>
            <person name="Niang G."/>
            <person name="Scheremetjew M."/>
            <person name="Finn R."/>
            <person name="Kale V."/>
            <person name="Holt S."/>
            <person name="Cochrane G."/>
            <person name="Meng A."/>
            <person name="Brown T."/>
            <person name="Cohen L."/>
        </authorList>
    </citation>
    <scope>NUCLEOTIDE SEQUENCE</scope>
    <source>
        <strain evidence="8">CCMP127</strain>
    </source>
</reference>
<evidence type="ECO:0000256" key="1">
    <source>
        <dbReference type="ARBA" id="ARBA00001961"/>
    </source>
</evidence>
<dbReference type="Gene3D" id="2.60.120.620">
    <property type="entry name" value="q2cbj1_9rhob like domain"/>
    <property type="match status" value="1"/>
</dbReference>
<evidence type="ECO:0000256" key="3">
    <source>
        <dbReference type="ARBA" id="ARBA00022964"/>
    </source>
</evidence>
<keyword evidence="4" id="KW-0560">Oxidoreductase</keyword>
<dbReference type="GO" id="GO:0016705">
    <property type="term" value="F:oxidoreductase activity, acting on paired donors, with incorporation or reduction of molecular oxygen"/>
    <property type="evidence" value="ECO:0007669"/>
    <property type="project" value="InterPro"/>
</dbReference>
<evidence type="ECO:0000259" key="7">
    <source>
        <dbReference type="PROSITE" id="PS51471"/>
    </source>
</evidence>
<dbReference type="InterPro" id="IPR006620">
    <property type="entry name" value="Pro_4_hyd_alph"/>
</dbReference>
<organism evidence="8">
    <name type="scientific">Amphora coffeiformis</name>
    <dbReference type="NCBI Taxonomy" id="265554"/>
    <lineage>
        <taxon>Eukaryota</taxon>
        <taxon>Sar</taxon>
        <taxon>Stramenopiles</taxon>
        <taxon>Ochrophyta</taxon>
        <taxon>Bacillariophyta</taxon>
        <taxon>Bacillariophyceae</taxon>
        <taxon>Bacillariophycidae</taxon>
        <taxon>Thalassiophysales</taxon>
        <taxon>Catenulaceae</taxon>
        <taxon>Amphora</taxon>
    </lineage>
</organism>
<comment type="cofactor">
    <cofactor evidence="1">
        <name>L-ascorbate</name>
        <dbReference type="ChEBI" id="CHEBI:38290"/>
    </cofactor>
</comment>
<feature type="compositionally biased region" description="Basic and acidic residues" evidence="6">
    <location>
        <begin position="154"/>
        <end position="173"/>
    </location>
</feature>
<evidence type="ECO:0000313" key="8">
    <source>
        <dbReference type="EMBL" id="CAE0422267.1"/>
    </source>
</evidence>
<keyword evidence="5" id="KW-0408">Iron</keyword>